<accession>A0ACC2DQC3</accession>
<dbReference type="Proteomes" id="UP001162992">
    <property type="component" value="Chromosome 5"/>
</dbReference>
<protein>
    <submittedName>
        <fullName evidence="1">Uncharacterized protein</fullName>
    </submittedName>
</protein>
<proteinExistence type="predicted"/>
<name>A0ACC2DQC3_DIPCM</name>
<sequence>MFGRKMRSADDYLPYSGEGSYPYVVPRPARYGSYPVVYSDQYPFMVEDPAYPMEYYYGSPYSMESRRRYHPPFVSAAPVPCRGRAPWQDPALDGAYYPRERGIEYLPVHEFVYPLRRFPSEKASKIPAEEFRPTYYPAHPEPQRRYASPQFVPLEDVLRDALQNQGKAQSIEKRSSPGQYVLLDDALRKALQYPRPPRGTEDDVSGERFDRPVILVPSNYLRNAEDAKILPPKSDSAPIADHSSPEASKAYVPLKIPGRLSSSKEDNVANSQRQAEPIYILGPDSLLPVRSNPSHGKLDGKAEGSNPELGYPIVYIPASSMNNSLNEMNGEESKPFATQITDTSQPKASVRLIPVTQEADGLKPLYLHTGRHAEADSDRNTRSSNKDQSKHVSPVEGQPDETQQLKSVQDKKEKLQAKQEHSRPRKIFSPETAAVLIQSIYRGYVVRRSEPLKYLREIAKVRSKSKDLQAQVCKQEDFERICSNTKERLKLTEGIMALLLQLDVIQGVHPVVREFRKSAARELIQLQETVDNAIKQSNNQQGSLTANVEDVTTVDHQTVGTCTVEKIASENEAGDVETPDQSIPAKVDAETFIDDHKSRVVLKDLEKEPPSDEILEKIVEEDNRIPNGGEDEEKDLKTIVTPADIEGLKCSEAREDADNQQCANAEDHPEANQLDINNEREDTILSAQPTSEETMDQTELSEENRKLTEQMTAYISIDEPVARYVPSCGNGGHEFEVSTRSNRREADDSIDYSLVNEANILENVKQVSLNLSSLIVPPEQSALETYNVAEEREKIDQVSLELSSLETCNVAEEQEKIDHEVILETQSPSKEATNISEDGRSHQLAAEQGESELVIADDEGTVRITDTDMVDGGNGLSKISVAEDFPLNSTNSVIARDMKDPDQPLKDANVHETGKSSSEEMVQNSVLVIEADHVRVANQFSDSCGSNSTEDEENMESTGGTKTQIESTEVCASSAAERSDKHDGMCQSEACSGETNLDTALENPSVDAVHSEIVKSDTTNPVAKDSEILDKLKERESSQSISNEAMSLSAAMEDGDICVAGVHERLENVRDESFEQDLSKLHLSTVDMQEEKIKTENSFCNLFGKPQLPEEDEDSKMQNAEEGENVSVGADKARHDEKLDKDCDNLTAIAKDCLEEVYKGSQAEEFEGKGSEFGNNKLHNKNDDDYAMRTLLGLDCKCNIADEDVKNICYTDNRVDDETSNVELQPNLLTSPADSAPNRNSTVETKIEDTTNVDKFEANVPQDANSNKSESSNPQLMQVISEENRMLKSLVNELMHCSKIQALSILHLQERLVRLENSLSLRKPKKIINKSKGKISNRSK</sequence>
<reference evidence="2" key="1">
    <citation type="journal article" date="2024" name="Proc. Natl. Acad. Sci. U.S.A.">
        <title>Extraordinary preservation of gene collinearity over three hundred million years revealed in homosporous lycophytes.</title>
        <authorList>
            <person name="Li C."/>
            <person name="Wickell D."/>
            <person name="Kuo L.Y."/>
            <person name="Chen X."/>
            <person name="Nie B."/>
            <person name="Liao X."/>
            <person name="Peng D."/>
            <person name="Ji J."/>
            <person name="Jenkins J."/>
            <person name="Williams M."/>
            <person name="Shu S."/>
            <person name="Plott C."/>
            <person name="Barry K."/>
            <person name="Rajasekar S."/>
            <person name="Grimwood J."/>
            <person name="Han X."/>
            <person name="Sun S."/>
            <person name="Hou Z."/>
            <person name="He W."/>
            <person name="Dai G."/>
            <person name="Sun C."/>
            <person name="Schmutz J."/>
            <person name="Leebens-Mack J.H."/>
            <person name="Li F.W."/>
            <person name="Wang L."/>
        </authorList>
    </citation>
    <scope>NUCLEOTIDE SEQUENCE [LARGE SCALE GENOMIC DNA]</scope>
    <source>
        <strain evidence="2">cv. PW_Plant_1</strain>
    </source>
</reference>
<organism evidence="1 2">
    <name type="scientific">Diphasiastrum complanatum</name>
    <name type="common">Issler's clubmoss</name>
    <name type="synonym">Lycopodium complanatum</name>
    <dbReference type="NCBI Taxonomy" id="34168"/>
    <lineage>
        <taxon>Eukaryota</taxon>
        <taxon>Viridiplantae</taxon>
        <taxon>Streptophyta</taxon>
        <taxon>Embryophyta</taxon>
        <taxon>Tracheophyta</taxon>
        <taxon>Lycopodiopsida</taxon>
        <taxon>Lycopodiales</taxon>
        <taxon>Lycopodiaceae</taxon>
        <taxon>Lycopodioideae</taxon>
        <taxon>Diphasiastrum</taxon>
    </lineage>
</organism>
<dbReference type="EMBL" id="CM055096">
    <property type="protein sequence ID" value="KAJ7556496.1"/>
    <property type="molecule type" value="Genomic_DNA"/>
</dbReference>
<comment type="caution">
    <text evidence="1">The sequence shown here is derived from an EMBL/GenBank/DDBJ whole genome shotgun (WGS) entry which is preliminary data.</text>
</comment>
<evidence type="ECO:0000313" key="2">
    <source>
        <dbReference type="Proteomes" id="UP001162992"/>
    </source>
</evidence>
<gene>
    <name evidence="1" type="ORF">O6H91_05G086000</name>
</gene>
<keyword evidence="2" id="KW-1185">Reference proteome</keyword>
<evidence type="ECO:0000313" key="1">
    <source>
        <dbReference type="EMBL" id="KAJ7556496.1"/>
    </source>
</evidence>